<feature type="compositionally biased region" description="Basic residues" evidence="1">
    <location>
        <begin position="32"/>
        <end position="44"/>
    </location>
</feature>
<gene>
    <name evidence="2" type="ORF">PPERSA_02989</name>
</gene>
<feature type="compositionally biased region" description="Low complexity" evidence="1">
    <location>
        <begin position="15"/>
        <end position="28"/>
    </location>
</feature>
<proteinExistence type="predicted"/>
<sequence>MGTDRDKKKKKRRQVSSSSDSRRSVSSSRSERHTKKSRKNRKSERKQERSKSSSEENTNQNKKVKTNPQSVTNQQQGQQQFQPNFFMPMMGPGQMMKPYDPMFMGGQQGNMMGPMQTNFFKYNWGQQQMPYNPMLMQNMNLGMMDQKQSQPHAQQLLQKPMMSSLKQPLQPQQLQQQQVQQQPLQQQQSTQQNQQLQNQNIKPIVQQAPKNPLDPENFSVFKNRYIYPIVSEYLTNTQLNSKLCDQENILALCKKAFRDLQNKLEQQGGDKMLISQIDEFLEQLRNEEVEELIRQDQKLQNSKNEFQKVFQGYDGKEQDYTGYQILNEIQKDKSLFQILGTHKIENIFVNLNPTVKSFVNNLNSITDEEDLYQESLNLTSLSQQKIKVE</sequence>
<dbReference type="OMA" id="CDQENIL"/>
<organism evidence="2 3">
    <name type="scientific">Pseudocohnilembus persalinus</name>
    <name type="common">Ciliate</name>
    <dbReference type="NCBI Taxonomy" id="266149"/>
    <lineage>
        <taxon>Eukaryota</taxon>
        <taxon>Sar</taxon>
        <taxon>Alveolata</taxon>
        <taxon>Ciliophora</taxon>
        <taxon>Intramacronucleata</taxon>
        <taxon>Oligohymenophorea</taxon>
        <taxon>Scuticociliatia</taxon>
        <taxon>Philasterida</taxon>
        <taxon>Pseudocohnilembidae</taxon>
        <taxon>Pseudocohnilembus</taxon>
    </lineage>
</organism>
<accession>A0A0V0QET5</accession>
<keyword evidence="3" id="KW-1185">Reference proteome</keyword>
<feature type="compositionally biased region" description="Basic and acidic residues" evidence="1">
    <location>
        <begin position="45"/>
        <end position="54"/>
    </location>
</feature>
<reference evidence="2 3" key="1">
    <citation type="journal article" date="2015" name="Sci. Rep.">
        <title>Genome of the facultative scuticociliatosis pathogen Pseudocohnilembus persalinus provides insight into its virulence through horizontal gene transfer.</title>
        <authorList>
            <person name="Xiong J."/>
            <person name="Wang G."/>
            <person name="Cheng J."/>
            <person name="Tian M."/>
            <person name="Pan X."/>
            <person name="Warren A."/>
            <person name="Jiang C."/>
            <person name="Yuan D."/>
            <person name="Miao W."/>
        </authorList>
    </citation>
    <scope>NUCLEOTIDE SEQUENCE [LARGE SCALE GENOMIC DNA]</scope>
    <source>
        <strain evidence="2">36N120E</strain>
    </source>
</reference>
<dbReference type="AlphaFoldDB" id="A0A0V0QET5"/>
<evidence type="ECO:0000313" key="2">
    <source>
        <dbReference type="EMBL" id="KRX00729.1"/>
    </source>
</evidence>
<feature type="compositionally biased region" description="Polar residues" evidence="1">
    <location>
        <begin position="57"/>
        <end position="72"/>
    </location>
</feature>
<dbReference type="InParanoid" id="A0A0V0QET5"/>
<evidence type="ECO:0000256" key="1">
    <source>
        <dbReference type="SAM" id="MobiDB-lite"/>
    </source>
</evidence>
<feature type="compositionally biased region" description="Low complexity" evidence="1">
    <location>
        <begin position="167"/>
        <end position="196"/>
    </location>
</feature>
<comment type="caution">
    <text evidence="2">The sequence shown here is derived from an EMBL/GenBank/DDBJ whole genome shotgun (WGS) entry which is preliminary data.</text>
</comment>
<feature type="region of interest" description="Disordered" evidence="1">
    <location>
        <begin position="163"/>
        <end position="196"/>
    </location>
</feature>
<name>A0A0V0QET5_PSEPJ</name>
<protein>
    <submittedName>
        <fullName evidence="2">Uncharacterized protein</fullName>
    </submittedName>
</protein>
<feature type="region of interest" description="Disordered" evidence="1">
    <location>
        <begin position="1"/>
        <end position="78"/>
    </location>
</feature>
<evidence type="ECO:0000313" key="3">
    <source>
        <dbReference type="Proteomes" id="UP000054937"/>
    </source>
</evidence>
<dbReference type="Proteomes" id="UP000054937">
    <property type="component" value="Unassembled WGS sequence"/>
</dbReference>
<dbReference type="EMBL" id="LDAU01000182">
    <property type="protein sequence ID" value="KRX00729.1"/>
    <property type="molecule type" value="Genomic_DNA"/>
</dbReference>